<evidence type="ECO:0000313" key="1">
    <source>
        <dbReference type="EMBL" id="ETX00799.1"/>
    </source>
</evidence>
<protein>
    <submittedName>
        <fullName evidence="1">Uncharacterized protein</fullName>
    </submittedName>
</protein>
<accession>W4LS01</accession>
<dbReference type="HOGENOM" id="CLU_2680828_0_0_7"/>
<reference evidence="1 2" key="1">
    <citation type="journal article" date="2014" name="Nature">
        <title>An environmental bacterial taxon with a large and distinct metabolic repertoire.</title>
        <authorList>
            <person name="Wilson M.C."/>
            <person name="Mori T."/>
            <person name="Ruckert C."/>
            <person name="Uria A.R."/>
            <person name="Helf M.J."/>
            <person name="Takada K."/>
            <person name="Gernert C."/>
            <person name="Steffens U.A."/>
            <person name="Heycke N."/>
            <person name="Schmitt S."/>
            <person name="Rinke C."/>
            <person name="Helfrich E.J."/>
            <person name="Brachmann A.O."/>
            <person name="Gurgui C."/>
            <person name="Wakimoto T."/>
            <person name="Kracht M."/>
            <person name="Crusemann M."/>
            <person name="Hentschel U."/>
            <person name="Abe I."/>
            <person name="Matsunaga S."/>
            <person name="Kalinowski J."/>
            <person name="Takeyama H."/>
            <person name="Piel J."/>
        </authorList>
    </citation>
    <scope>NUCLEOTIDE SEQUENCE [LARGE SCALE GENOMIC DNA]</scope>
    <source>
        <strain evidence="2">TSY1</strain>
    </source>
</reference>
<organism evidence="1 2">
    <name type="scientific">Entotheonella factor</name>
    <dbReference type="NCBI Taxonomy" id="1429438"/>
    <lineage>
        <taxon>Bacteria</taxon>
        <taxon>Pseudomonadati</taxon>
        <taxon>Nitrospinota/Tectimicrobiota group</taxon>
        <taxon>Candidatus Tectimicrobiota</taxon>
        <taxon>Candidatus Entotheonellia</taxon>
        <taxon>Candidatus Entotheonellales</taxon>
        <taxon>Candidatus Entotheonellaceae</taxon>
        <taxon>Candidatus Entotheonella</taxon>
    </lineage>
</organism>
<comment type="caution">
    <text evidence="1">The sequence shown here is derived from an EMBL/GenBank/DDBJ whole genome shotgun (WGS) entry which is preliminary data.</text>
</comment>
<sequence length="74" mass="8386">MAHDLPPYWSRRAINHAQAKPYEAERVPCCSGAMRASLQHYGRRVLCLPCKTIYRFGRPIGHASAASVGMRPRY</sequence>
<dbReference type="Proteomes" id="UP000019141">
    <property type="component" value="Unassembled WGS sequence"/>
</dbReference>
<gene>
    <name evidence="1" type="ORF">ETSY1_09830</name>
</gene>
<evidence type="ECO:0000313" key="2">
    <source>
        <dbReference type="Proteomes" id="UP000019141"/>
    </source>
</evidence>
<keyword evidence="2" id="KW-1185">Reference proteome</keyword>
<name>W4LS01_ENTF1</name>
<proteinExistence type="predicted"/>
<dbReference type="AlphaFoldDB" id="W4LS01"/>
<dbReference type="EMBL" id="AZHW01000301">
    <property type="protein sequence ID" value="ETX00799.1"/>
    <property type="molecule type" value="Genomic_DNA"/>
</dbReference>